<evidence type="ECO:0000256" key="2">
    <source>
        <dbReference type="PROSITE-ProRule" id="PRU00176"/>
    </source>
</evidence>
<feature type="compositionally biased region" description="Polar residues" evidence="3">
    <location>
        <begin position="392"/>
        <end position="414"/>
    </location>
</feature>
<keyword evidence="1 2" id="KW-0694">RNA-binding</keyword>
<reference evidence="5" key="1">
    <citation type="submission" date="2020-04" db="EMBL/GenBank/DDBJ databases">
        <title>Analysis of mating type loci in Filobasidium floriforme.</title>
        <authorList>
            <person name="Nowrousian M."/>
        </authorList>
    </citation>
    <scope>NUCLEOTIDE SEQUENCE</scope>
    <source>
        <strain evidence="5">CBS 6242</strain>
    </source>
</reference>
<dbReference type="PROSITE" id="PS50102">
    <property type="entry name" value="RRM"/>
    <property type="match status" value="1"/>
</dbReference>
<feature type="compositionally biased region" description="Gly residues" evidence="3">
    <location>
        <begin position="252"/>
        <end position="274"/>
    </location>
</feature>
<evidence type="ECO:0000256" key="3">
    <source>
        <dbReference type="SAM" id="MobiDB-lite"/>
    </source>
</evidence>
<feature type="domain" description="RRM" evidence="4">
    <location>
        <begin position="86"/>
        <end position="161"/>
    </location>
</feature>
<feature type="compositionally biased region" description="Basic and acidic residues" evidence="3">
    <location>
        <begin position="45"/>
        <end position="55"/>
    </location>
</feature>
<dbReference type="SUPFAM" id="SSF54928">
    <property type="entry name" value="RNA-binding domain, RBD"/>
    <property type="match status" value="1"/>
</dbReference>
<feature type="compositionally biased region" description="Basic and acidic residues" evidence="3">
    <location>
        <begin position="67"/>
        <end position="78"/>
    </location>
</feature>
<feature type="region of interest" description="Disordered" evidence="3">
    <location>
        <begin position="144"/>
        <end position="550"/>
    </location>
</feature>
<dbReference type="AlphaFoldDB" id="A0A8K0JIM0"/>
<dbReference type="Gene3D" id="3.30.70.330">
    <property type="match status" value="1"/>
</dbReference>
<dbReference type="Proteomes" id="UP000812966">
    <property type="component" value="Unassembled WGS sequence"/>
</dbReference>
<evidence type="ECO:0000256" key="1">
    <source>
        <dbReference type="ARBA" id="ARBA00022884"/>
    </source>
</evidence>
<organism evidence="5 6">
    <name type="scientific">Filobasidium floriforme</name>
    <dbReference type="NCBI Taxonomy" id="5210"/>
    <lineage>
        <taxon>Eukaryota</taxon>
        <taxon>Fungi</taxon>
        <taxon>Dikarya</taxon>
        <taxon>Basidiomycota</taxon>
        <taxon>Agaricomycotina</taxon>
        <taxon>Tremellomycetes</taxon>
        <taxon>Filobasidiales</taxon>
        <taxon>Filobasidiaceae</taxon>
        <taxon>Filobasidium</taxon>
    </lineage>
</organism>
<dbReference type="PANTHER" id="PTHR23236">
    <property type="entry name" value="EUKARYOTIC TRANSLATION INITIATION FACTOR 4B/4H"/>
    <property type="match status" value="1"/>
</dbReference>
<accession>A0A8K0JIM0</accession>
<evidence type="ECO:0000259" key="4">
    <source>
        <dbReference type="PROSITE" id="PS50102"/>
    </source>
</evidence>
<name>A0A8K0JIM0_9TREE</name>
<keyword evidence="6" id="KW-1185">Reference proteome</keyword>
<feature type="compositionally biased region" description="Basic and acidic residues" evidence="3">
    <location>
        <begin position="301"/>
        <end position="310"/>
    </location>
</feature>
<feature type="compositionally biased region" description="Gly residues" evidence="3">
    <location>
        <begin position="165"/>
        <end position="175"/>
    </location>
</feature>
<comment type="caution">
    <text evidence="5">The sequence shown here is derived from an EMBL/GenBank/DDBJ whole genome shotgun (WGS) entry which is preliminary data.</text>
</comment>
<proteinExistence type="predicted"/>
<feature type="compositionally biased region" description="Basic and acidic residues" evidence="3">
    <location>
        <begin position="277"/>
        <end position="292"/>
    </location>
</feature>
<dbReference type="EMBL" id="JABELV010000111">
    <property type="protein sequence ID" value="KAG7530691.1"/>
    <property type="molecule type" value="Genomic_DNA"/>
</dbReference>
<evidence type="ECO:0000313" key="5">
    <source>
        <dbReference type="EMBL" id="KAG7530691.1"/>
    </source>
</evidence>
<feature type="compositionally biased region" description="Basic and acidic residues" evidence="3">
    <location>
        <begin position="444"/>
        <end position="457"/>
    </location>
</feature>
<dbReference type="Pfam" id="PF00076">
    <property type="entry name" value="RRM_1"/>
    <property type="match status" value="1"/>
</dbReference>
<dbReference type="SMART" id="SM00360">
    <property type="entry name" value="RRM"/>
    <property type="match status" value="1"/>
</dbReference>
<feature type="region of interest" description="Disordered" evidence="3">
    <location>
        <begin position="15"/>
        <end position="83"/>
    </location>
</feature>
<dbReference type="InterPro" id="IPR012677">
    <property type="entry name" value="Nucleotide-bd_a/b_plait_sf"/>
</dbReference>
<dbReference type="GO" id="GO:0003723">
    <property type="term" value="F:RNA binding"/>
    <property type="evidence" value="ECO:0007669"/>
    <property type="project" value="UniProtKB-UniRule"/>
</dbReference>
<feature type="compositionally biased region" description="Acidic residues" evidence="3">
    <location>
        <begin position="528"/>
        <end position="539"/>
    </location>
</feature>
<feature type="compositionally biased region" description="Basic and acidic residues" evidence="3">
    <location>
        <begin position="504"/>
        <end position="516"/>
    </location>
</feature>
<feature type="compositionally biased region" description="Low complexity" evidence="3">
    <location>
        <begin position="195"/>
        <end position="208"/>
    </location>
</feature>
<protein>
    <recommendedName>
        <fullName evidence="4">RRM domain-containing protein</fullName>
    </recommendedName>
</protein>
<evidence type="ECO:0000313" key="6">
    <source>
        <dbReference type="Proteomes" id="UP000812966"/>
    </source>
</evidence>
<feature type="compositionally biased region" description="Gly residues" evidence="3">
    <location>
        <begin position="57"/>
        <end position="66"/>
    </location>
</feature>
<dbReference type="InterPro" id="IPR035979">
    <property type="entry name" value="RBD_domain_sf"/>
</dbReference>
<dbReference type="GO" id="GO:0005730">
    <property type="term" value="C:nucleolus"/>
    <property type="evidence" value="ECO:0007669"/>
    <property type="project" value="TreeGrafter"/>
</dbReference>
<sequence>MDLSSFLADTATGNWADEMEDIPIAPSVKDPNALKRGDPGYFDSIPDRSSSRYLDRAGGGGGFGGRDGQEGRGGREELPLPTRPPYTAFVGNLAFETIEDDLQGFFEGIETVSTKLIKGHDDKPKGFGYVEFTTLDGLKEALERSGGQMQGRTVRVSVAEPPKTGGFGGGFGGGASMAESADQWRRSGPLPPRSPTTSRATPSRTYSSNRFDADSAGPTAAPIDRDWGAARGSKFTSTADAPAPVRRESGFSGLGERGGGGPQRSEGGFNGAAGGNFRDRMTGGEREPRGDRPPPLAETPDDWRSNRPPREAPPVTSNFTPAAPVTLGREASHGPKSKGGFMEREPIVLSGQAAEETWSRGSKFTATEPPAPRPEVVRKESVPAPAPRVELEQSNWRSSKPASKEPTPTSSAQASPHPARAQPKVTSPSVESEAKPSKIGSDWRAARPERKVEEKPAAAKPTEGEAPVRGQPPMNRGGLAAAGGNFPRNMPNRRGGPQQAAKLSENKNENSNENRKKFSFAAAKGMDDFVEGSGNDETEGITKGVNETQI</sequence>
<dbReference type="InterPro" id="IPR000504">
    <property type="entry name" value="RRM_dom"/>
</dbReference>
<gene>
    <name evidence="5" type="ORF">FFLO_04861</name>
</gene>
<dbReference type="PANTHER" id="PTHR23236:SF11">
    <property type="entry name" value="EUKARYOTIC TRANSLATION INITIATION FACTOR 4H"/>
    <property type="match status" value="1"/>
</dbReference>